<dbReference type="Proteomes" id="UP000184038">
    <property type="component" value="Unassembled WGS sequence"/>
</dbReference>
<feature type="domain" description="VTC" evidence="1">
    <location>
        <begin position="7"/>
        <end position="224"/>
    </location>
</feature>
<dbReference type="GO" id="GO:0006799">
    <property type="term" value="P:polyphosphate biosynthetic process"/>
    <property type="evidence" value="ECO:0007669"/>
    <property type="project" value="UniProtKB-ARBA"/>
</dbReference>
<accession>A0A1M7M2X7</accession>
<dbReference type="STRING" id="1120996.SAMN02746066_03581"/>
<proteinExistence type="predicted"/>
<evidence type="ECO:0000313" key="3">
    <source>
        <dbReference type="Proteomes" id="UP000184038"/>
    </source>
</evidence>
<name>A0A1M7M2X7_9FIRM</name>
<dbReference type="RefSeq" id="WP_073289795.1">
    <property type="nucleotide sequence ID" value="NZ_FRCP01000019.1"/>
</dbReference>
<dbReference type="Gene3D" id="3.20.100.30">
    <property type="entry name" value="VTC, catalytic tunnel domain"/>
    <property type="match status" value="1"/>
</dbReference>
<dbReference type="CDD" id="cd07750">
    <property type="entry name" value="PolyPPase_VTC_like"/>
    <property type="match status" value="1"/>
</dbReference>
<sequence>MNDLVLRHELKHHINYLDYVAIRNRLQVVAKQDANVGEDGTYQIRSLYFDNYQDKALREKIDGVNNREKFRIRYYNDDFSYIKLEKKSKIYGLCNKLSEAVTKEECERIIQGDIEWMRESKRGLLLELYTKMKYQQLRPKTIVEYTREPFVYQTGNVRITFDSKVRTGINSKDFFDLEAPTVAANEENITILEVKYDHFLPEIIENCIQMRDRRTSAFSKYVACRLYG</sequence>
<evidence type="ECO:0000313" key="2">
    <source>
        <dbReference type="EMBL" id="SHM85012.1"/>
    </source>
</evidence>
<gene>
    <name evidence="2" type="ORF">SAMN02746066_03581</name>
</gene>
<dbReference type="InterPro" id="IPR042267">
    <property type="entry name" value="VTC_sf"/>
</dbReference>
<dbReference type="EMBL" id="FRCP01000019">
    <property type="protein sequence ID" value="SHM85012.1"/>
    <property type="molecule type" value="Genomic_DNA"/>
</dbReference>
<dbReference type="Pfam" id="PF09359">
    <property type="entry name" value="VTC"/>
    <property type="match status" value="1"/>
</dbReference>
<organism evidence="2 3">
    <name type="scientific">Anaerosporobacter mobilis DSM 15930</name>
    <dbReference type="NCBI Taxonomy" id="1120996"/>
    <lineage>
        <taxon>Bacteria</taxon>
        <taxon>Bacillati</taxon>
        <taxon>Bacillota</taxon>
        <taxon>Clostridia</taxon>
        <taxon>Lachnospirales</taxon>
        <taxon>Lachnospiraceae</taxon>
        <taxon>Anaerosporobacter</taxon>
    </lineage>
</organism>
<protein>
    <submittedName>
        <fullName evidence="2">VTC domain-containing protein</fullName>
    </submittedName>
</protein>
<reference evidence="2 3" key="1">
    <citation type="submission" date="2016-11" db="EMBL/GenBank/DDBJ databases">
        <authorList>
            <person name="Jaros S."/>
            <person name="Januszkiewicz K."/>
            <person name="Wedrychowicz H."/>
        </authorList>
    </citation>
    <scope>NUCLEOTIDE SEQUENCE [LARGE SCALE GENOMIC DNA]</scope>
    <source>
        <strain evidence="2 3">DSM 15930</strain>
    </source>
</reference>
<dbReference type="OrthoDB" id="9784042at2"/>
<evidence type="ECO:0000259" key="1">
    <source>
        <dbReference type="Pfam" id="PF09359"/>
    </source>
</evidence>
<dbReference type="AlphaFoldDB" id="A0A1M7M2X7"/>
<keyword evidence="3" id="KW-1185">Reference proteome</keyword>
<dbReference type="InterPro" id="IPR018966">
    <property type="entry name" value="VTC_domain"/>
</dbReference>